<dbReference type="CDD" id="cd04179">
    <property type="entry name" value="DPM_DPG-synthase_like"/>
    <property type="match status" value="1"/>
</dbReference>
<keyword evidence="2" id="KW-0808">Transferase</keyword>
<dbReference type="PANTHER" id="PTHR48090:SF7">
    <property type="entry name" value="RFBJ PROTEIN"/>
    <property type="match status" value="1"/>
</dbReference>
<sequence length="241" mass="27890">MKLRRLSIIIPVYNEECTLSTLLNAVLNVDLIDNIHKEIIIVDDASWDTSQKIILNFKDSVQDVAVINKRLPKNTGKGACIREGIKLATGDAIIVQDADLEYNPKDFNLLLQKMQESQSAAVYGSRFKDQDSSRRNRYWHYLGNQLLTYLSNTINRQQLTDMETCYKLIKLDVLKSMKLREKRFGFEPEVTSKLARLSDLNIEEVAISYHYRNYRDGKKIGWKDAVRTAYCLIKYGLLKMD</sequence>
<keyword evidence="3" id="KW-1185">Reference proteome</keyword>
<accession>A0A1W6MML1</accession>
<organism evidence="2 3">
    <name type="scientific">Nonlabens spongiae</name>
    <dbReference type="NCBI Taxonomy" id="331648"/>
    <lineage>
        <taxon>Bacteria</taxon>
        <taxon>Pseudomonadati</taxon>
        <taxon>Bacteroidota</taxon>
        <taxon>Flavobacteriia</taxon>
        <taxon>Flavobacteriales</taxon>
        <taxon>Flavobacteriaceae</taxon>
        <taxon>Nonlabens</taxon>
    </lineage>
</organism>
<feature type="domain" description="Glycosyltransferase 2-like" evidence="1">
    <location>
        <begin position="7"/>
        <end position="174"/>
    </location>
</feature>
<reference evidence="2 3" key="1">
    <citation type="submission" date="2016-11" db="EMBL/GenBank/DDBJ databases">
        <title>Trade-off between light-utilization and light-protection in marine flavobacteria.</title>
        <authorList>
            <person name="Kumagai Y."/>
        </authorList>
    </citation>
    <scope>NUCLEOTIDE SEQUENCE [LARGE SCALE GENOMIC DNA]</scope>
    <source>
        <strain evidence="2 3">JCM 13191</strain>
    </source>
</reference>
<dbReference type="InterPro" id="IPR029044">
    <property type="entry name" value="Nucleotide-diphossugar_trans"/>
</dbReference>
<dbReference type="STRING" id="331648.BST97_12400"/>
<dbReference type="InterPro" id="IPR001173">
    <property type="entry name" value="Glyco_trans_2-like"/>
</dbReference>
<protein>
    <submittedName>
        <fullName evidence="2">Glycosyl transferase</fullName>
    </submittedName>
</protein>
<name>A0A1W6MML1_9FLAO</name>
<dbReference type="RefSeq" id="WP_085767533.1">
    <property type="nucleotide sequence ID" value="NZ_CP019344.1"/>
</dbReference>
<proteinExistence type="predicted"/>
<dbReference type="PANTHER" id="PTHR48090">
    <property type="entry name" value="UNDECAPRENYL-PHOSPHATE 4-DEOXY-4-FORMAMIDO-L-ARABINOSE TRANSFERASE-RELATED"/>
    <property type="match status" value="1"/>
</dbReference>
<dbReference type="Gene3D" id="3.90.550.10">
    <property type="entry name" value="Spore Coat Polysaccharide Biosynthesis Protein SpsA, Chain A"/>
    <property type="match status" value="1"/>
</dbReference>
<dbReference type="EMBL" id="CP019344">
    <property type="protein sequence ID" value="ARN78729.1"/>
    <property type="molecule type" value="Genomic_DNA"/>
</dbReference>
<dbReference type="AlphaFoldDB" id="A0A1W6MML1"/>
<dbReference type="InterPro" id="IPR050256">
    <property type="entry name" value="Glycosyltransferase_2"/>
</dbReference>
<dbReference type="Pfam" id="PF00535">
    <property type="entry name" value="Glycos_transf_2"/>
    <property type="match status" value="1"/>
</dbReference>
<evidence type="ECO:0000313" key="2">
    <source>
        <dbReference type="EMBL" id="ARN78729.1"/>
    </source>
</evidence>
<dbReference type="Proteomes" id="UP000193431">
    <property type="component" value="Chromosome"/>
</dbReference>
<evidence type="ECO:0000313" key="3">
    <source>
        <dbReference type="Proteomes" id="UP000193431"/>
    </source>
</evidence>
<dbReference type="OrthoDB" id="952827at2"/>
<evidence type="ECO:0000259" key="1">
    <source>
        <dbReference type="Pfam" id="PF00535"/>
    </source>
</evidence>
<gene>
    <name evidence="2" type="ORF">BST97_12400</name>
</gene>
<dbReference type="GO" id="GO:0016740">
    <property type="term" value="F:transferase activity"/>
    <property type="evidence" value="ECO:0007669"/>
    <property type="project" value="UniProtKB-KW"/>
</dbReference>
<dbReference type="SUPFAM" id="SSF53448">
    <property type="entry name" value="Nucleotide-diphospho-sugar transferases"/>
    <property type="match status" value="1"/>
</dbReference>